<dbReference type="InterPro" id="IPR017871">
    <property type="entry name" value="ABC_transporter-like_CS"/>
</dbReference>
<proteinExistence type="inferred from homology"/>
<comment type="similarity">
    <text evidence="1">Belongs to the ABC transporter superfamily.</text>
</comment>
<gene>
    <name evidence="6" type="ORF">SAMN05421804_10568</name>
</gene>
<dbReference type="InterPro" id="IPR003593">
    <property type="entry name" value="AAA+_ATPase"/>
</dbReference>
<reference evidence="6 7" key="1">
    <citation type="submission" date="2016-10" db="EMBL/GenBank/DDBJ databases">
        <authorList>
            <person name="de Groot N.N."/>
        </authorList>
    </citation>
    <scope>NUCLEOTIDE SEQUENCE [LARGE SCALE GENOMIC DNA]</scope>
    <source>
        <strain evidence="6 7">CGMCC 1.5058</strain>
    </source>
</reference>
<dbReference type="PROSITE" id="PS00211">
    <property type="entry name" value="ABC_TRANSPORTER_1"/>
    <property type="match status" value="1"/>
</dbReference>
<keyword evidence="3" id="KW-0547">Nucleotide-binding</keyword>
<evidence type="ECO:0000256" key="2">
    <source>
        <dbReference type="ARBA" id="ARBA00022448"/>
    </source>
</evidence>
<dbReference type="InterPro" id="IPR025302">
    <property type="entry name" value="DrrA1/2-like_C"/>
</dbReference>
<dbReference type="GO" id="GO:0016887">
    <property type="term" value="F:ATP hydrolysis activity"/>
    <property type="evidence" value="ECO:0007669"/>
    <property type="project" value="InterPro"/>
</dbReference>
<evidence type="ECO:0000313" key="6">
    <source>
        <dbReference type="EMBL" id="SDI90398.1"/>
    </source>
</evidence>
<keyword evidence="2" id="KW-0813">Transport</keyword>
<dbReference type="InterPro" id="IPR003439">
    <property type="entry name" value="ABC_transporter-like_ATP-bd"/>
</dbReference>
<evidence type="ECO:0000259" key="5">
    <source>
        <dbReference type="PROSITE" id="PS50893"/>
    </source>
</evidence>
<dbReference type="Pfam" id="PF13732">
    <property type="entry name" value="DrrA1-3_C"/>
    <property type="match status" value="1"/>
</dbReference>
<organism evidence="6 7">
    <name type="scientific">Proteiniclasticum ruminis</name>
    <dbReference type="NCBI Taxonomy" id="398199"/>
    <lineage>
        <taxon>Bacteria</taxon>
        <taxon>Bacillati</taxon>
        <taxon>Bacillota</taxon>
        <taxon>Clostridia</taxon>
        <taxon>Eubacteriales</taxon>
        <taxon>Clostridiaceae</taxon>
        <taxon>Proteiniclasticum</taxon>
    </lineage>
</organism>
<dbReference type="AlphaFoldDB" id="A0A1G8PDL0"/>
<dbReference type="Gene3D" id="3.40.50.300">
    <property type="entry name" value="P-loop containing nucleotide triphosphate hydrolases"/>
    <property type="match status" value="1"/>
</dbReference>
<dbReference type="SMART" id="SM00382">
    <property type="entry name" value="AAA"/>
    <property type="match status" value="1"/>
</dbReference>
<dbReference type="PANTHER" id="PTHR43335:SF4">
    <property type="entry name" value="ABC TRANSPORTER, ATP-BINDING PROTEIN"/>
    <property type="match status" value="1"/>
</dbReference>
<dbReference type="EMBL" id="FNDZ01000005">
    <property type="protein sequence ID" value="SDI90398.1"/>
    <property type="molecule type" value="Genomic_DNA"/>
</dbReference>
<name>A0A1G8PDL0_9CLOT</name>
<feature type="domain" description="ABC transporter" evidence="5">
    <location>
        <begin position="3"/>
        <end position="229"/>
    </location>
</feature>
<dbReference type="GO" id="GO:0005524">
    <property type="term" value="F:ATP binding"/>
    <property type="evidence" value="ECO:0007669"/>
    <property type="project" value="UniProtKB-KW"/>
</dbReference>
<dbReference type="SUPFAM" id="SSF52540">
    <property type="entry name" value="P-loop containing nucleoside triphosphate hydrolases"/>
    <property type="match status" value="1"/>
</dbReference>
<dbReference type="PROSITE" id="PS50893">
    <property type="entry name" value="ABC_TRANSPORTER_2"/>
    <property type="match status" value="1"/>
</dbReference>
<accession>A0A1G8PDL0</accession>
<protein>
    <submittedName>
        <fullName evidence="6">ABC-2 type transport system ATP-binding protein</fullName>
    </submittedName>
</protein>
<evidence type="ECO:0000313" key="7">
    <source>
        <dbReference type="Proteomes" id="UP000183255"/>
    </source>
</evidence>
<evidence type="ECO:0000256" key="3">
    <source>
        <dbReference type="ARBA" id="ARBA00022741"/>
    </source>
</evidence>
<sequence>MKLEIRNIHKSFSGQKILKDISFQVESGKAMGFLGRNGAGKTTTLRALMGVFKQDAGEFLMDSKIFNPDDYKVGYLPEERGMYPKEEIGHQLRYFGMLRGGEKKEIEANIDYWLGRVNLLEYKKKKLETLSKGNQQKIQIVEALVNNPDIVILDEPFSGLDPVNSMVLKDIILELIKKKKLVIFSSHQMSYVEEFCDEITLINKGEIVLHGSLQKIKEERGKDRLRLKTSATEDTLYSVLSPHGLKDLKKDKLSYILHMAENTESDAILRPLLEEKIPIESFSPYYPTLTDIFVETAGEK</sequence>
<evidence type="ECO:0000256" key="4">
    <source>
        <dbReference type="ARBA" id="ARBA00022840"/>
    </source>
</evidence>
<dbReference type="PANTHER" id="PTHR43335">
    <property type="entry name" value="ABC TRANSPORTER, ATP-BINDING PROTEIN"/>
    <property type="match status" value="1"/>
</dbReference>
<dbReference type="Pfam" id="PF00005">
    <property type="entry name" value="ABC_tran"/>
    <property type="match status" value="1"/>
</dbReference>
<keyword evidence="4 6" id="KW-0067">ATP-binding</keyword>
<dbReference type="InterPro" id="IPR027417">
    <property type="entry name" value="P-loop_NTPase"/>
</dbReference>
<dbReference type="RefSeq" id="WP_031576597.1">
    <property type="nucleotide sequence ID" value="NZ_FNDZ01000005.1"/>
</dbReference>
<dbReference type="Proteomes" id="UP000183255">
    <property type="component" value="Unassembled WGS sequence"/>
</dbReference>
<evidence type="ECO:0000256" key="1">
    <source>
        <dbReference type="ARBA" id="ARBA00005417"/>
    </source>
</evidence>